<dbReference type="InterPro" id="IPR036291">
    <property type="entry name" value="NAD(P)-bd_dom_sf"/>
</dbReference>
<dbReference type="InterPro" id="IPR001509">
    <property type="entry name" value="Epimerase_deHydtase"/>
</dbReference>
<dbReference type="PANTHER" id="PTHR48079:SF6">
    <property type="entry name" value="NAD(P)-BINDING DOMAIN-CONTAINING PROTEIN-RELATED"/>
    <property type="match status" value="1"/>
</dbReference>
<evidence type="ECO:0000259" key="1">
    <source>
        <dbReference type="Pfam" id="PF01370"/>
    </source>
</evidence>
<evidence type="ECO:0000313" key="2">
    <source>
        <dbReference type="EMBL" id="GAA0282201.1"/>
    </source>
</evidence>
<dbReference type="EMBL" id="BAAAGX010000046">
    <property type="protein sequence ID" value="GAA0282201.1"/>
    <property type="molecule type" value="Genomic_DNA"/>
</dbReference>
<keyword evidence="3" id="KW-1185">Reference proteome</keyword>
<evidence type="ECO:0000313" key="3">
    <source>
        <dbReference type="Proteomes" id="UP001500967"/>
    </source>
</evidence>
<feature type="domain" description="NAD-dependent epimerase/dehydratase" evidence="1">
    <location>
        <begin position="2"/>
        <end position="215"/>
    </location>
</feature>
<dbReference type="SUPFAM" id="SSF51735">
    <property type="entry name" value="NAD(P)-binding Rossmann-fold domains"/>
    <property type="match status" value="1"/>
</dbReference>
<comment type="caution">
    <text evidence="2">The sequence shown here is derived from an EMBL/GenBank/DDBJ whole genome shotgun (WGS) entry which is preliminary data.</text>
</comment>
<dbReference type="Gene3D" id="3.40.50.720">
    <property type="entry name" value="NAD(P)-binding Rossmann-like Domain"/>
    <property type="match status" value="1"/>
</dbReference>
<dbReference type="PANTHER" id="PTHR48079">
    <property type="entry name" value="PROTEIN YEEZ"/>
    <property type="match status" value="1"/>
</dbReference>
<dbReference type="Proteomes" id="UP001500967">
    <property type="component" value="Unassembled WGS sequence"/>
</dbReference>
<name>A0ABN0V9R1_9ACTN</name>
<dbReference type="Pfam" id="PF01370">
    <property type="entry name" value="Epimerase"/>
    <property type="match status" value="1"/>
</dbReference>
<accession>A0ABN0V9R1</accession>
<dbReference type="InterPro" id="IPR051783">
    <property type="entry name" value="NAD(P)-dependent_oxidoreduct"/>
</dbReference>
<sequence length="318" mass="33590">MVRAAVGSGAEVTGVVRRTPSERAAPTGTRWVRCDIGAVRAGTALRAAMEGADAVVHLAWAIQPSHDRHQLARTNLLGTAAVIDAAERAGVPHLVHASSVGVYSTGPKDRTVGEDWPTDGISTSSYSRDKVAAERLLDASTVPVVTRIRPALVVQRRAASELLRYFLPALARPLVKLKLPVLPLPDRTVTQVVHADDVADAVLRILAARAAGPFNLAPEPPLRPADLAAAFGGRHVPLPAAVLRAGAAASWAAHLQPVDAGWVDLLLGTPLLDSSRARNELGWVPKYDTYAALADVVAGLRDHSGDRSPLLRPLKLLA</sequence>
<proteinExistence type="predicted"/>
<organism evidence="2 3">
    <name type="scientific">Cryptosporangium japonicum</name>
    <dbReference type="NCBI Taxonomy" id="80872"/>
    <lineage>
        <taxon>Bacteria</taxon>
        <taxon>Bacillati</taxon>
        <taxon>Actinomycetota</taxon>
        <taxon>Actinomycetes</taxon>
        <taxon>Cryptosporangiales</taxon>
        <taxon>Cryptosporangiaceae</taxon>
        <taxon>Cryptosporangium</taxon>
    </lineage>
</organism>
<reference evidence="2 3" key="1">
    <citation type="journal article" date="2019" name="Int. J. Syst. Evol. Microbiol.">
        <title>The Global Catalogue of Microorganisms (GCM) 10K type strain sequencing project: providing services to taxonomists for standard genome sequencing and annotation.</title>
        <authorList>
            <consortium name="The Broad Institute Genomics Platform"/>
            <consortium name="The Broad Institute Genome Sequencing Center for Infectious Disease"/>
            <person name="Wu L."/>
            <person name="Ma J."/>
        </authorList>
    </citation>
    <scope>NUCLEOTIDE SEQUENCE [LARGE SCALE GENOMIC DNA]</scope>
    <source>
        <strain evidence="2 3">JCM 10425</strain>
    </source>
</reference>
<protein>
    <submittedName>
        <fullName evidence="2">NAD-dependent epimerase/dehydratase family protein</fullName>
    </submittedName>
</protein>
<gene>
    <name evidence="2" type="ORF">GCM10009539_82650</name>
</gene>